<evidence type="ECO:0000256" key="1">
    <source>
        <dbReference type="ARBA" id="ARBA00004123"/>
    </source>
</evidence>
<dbReference type="GO" id="GO:0006974">
    <property type="term" value="P:DNA damage response"/>
    <property type="evidence" value="ECO:0007669"/>
    <property type="project" value="UniProtKB-KW"/>
</dbReference>
<evidence type="ECO:0000256" key="6">
    <source>
        <dbReference type="ARBA" id="ARBA00023306"/>
    </source>
</evidence>
<dbReference type="Proteomes" id="UP001059041">
    <property type="component" value="Linkage Group LG1"/>
</dbReference>
<dbReference type="InterPro" id="IPR040038">
    <property type="entry name" value="TIPIN/Csm3/Swi3"/>
</dbReference>
<evidence type="ECO:0000256" key="3">
    <source>
        <dbReference type="ARBA" id="ARBA00018750"/>
    </source>
</evidence>
<sequence length="292" mass="32582">MLGQSENSLHDIPDYEHTEDEKYPPLPPPSSPGQNDFEEGLFGNAEGDGEEGEVSKLAEVPVAKRRSVKRPQPKLDSNRLISEKGLPALRTLFDNVTFKGKGHEGEDLKLVLKKMENWAHRLYPKLQFEDFIEKVESLGGKKEVQTCLKRIRMDLPLTHEDFVEEAQAPAQEEFGLGEDASFHEDPFVHSTPAPVSLTEEQQRRIELNKQLALERRLARQKLASSQNLTQDEADEPSTSSSGLYISQENPGVVQSTSNETPLKQKLAKPPSSPLYDNECASPVPNGIDDDSN</sequence>
<comment type="caution">
    <text evidence="10">The sequence shown here is derived from an EMBL/GenBank/DDBJ whole genome shotgun (WGS) entry which is preliminary data.</text>
</comment>
<evidence type="ECO:0000256" key="8">
    <source>
        <dbReference type="SAM" id="MobiDB-lite"/>
    </source>
</evidence>
<evidence type="ECO:0000313" key="10">
    <source>
        <dbReference type="EMBL" id="KAI7814264.1"/>
    </source>
</evidence>
<dbReference type="EMBL" id="JAFHDT010000001">
    <property type="protein sequence ID" value="KAI7814264.1"/>
    <property type="molecule type" value="Genomic_DNA"/>
</dbReference>
<dbReference type="GO" id="GO:0000076">
    <property type="term" value="P:DNA replication checkpoint signaling"/>
    <property type="evidence" value="ECO:0007669"/>
    <property type="project" value="UniProtKB-UniRule"/>
</dbReference>
<evidence type="ECO:0000256" key="5">
    <source>
        <dbReference type="ARBA" id="ARBA00023242"/>
    </source>
</evidence>
<comment type="similarity">
    <text evidence="2 7">Belongs to the CSM3 family.</text>
</comment>
<gene>
    <name evidence="10" type="ORF">IRJ41_011130</name>
</gene>
<dbReference type="PANTHER" id="PTHR13220">
    <property type="entry name" value="TIMELESS INTERACTING-RELATED"/>
    <property type="match status" value="1"/>
</dbReference>
<dbReference type="OrthoDB" id="437078at2759"/>
<dbReference type="InterPro" id="IPR012923">
    <property type="entry name" value="Csm3"/>
</dbReference>
<comment type="subcellular location">
    <subcellularLocation>
        <location evidence="1 7">Nucleus</location>
    </subcellularLocation>
</comment>
<dbReference type="PANTHER" id="PTHR13220:SF11">
    <property type="entry name" value="TIMELESS-INTERACTING PROTEIN"/>
    <property type="match status" value="1"/>
</dbReference>
<feature type="region of interest" description="Disordered" evidence="8">
    <location>
        <begin position="1"/>
        <end position="75"/>
    </location>
</feature>
<dbReference type="Pfam" id="PF07962">
    <property type="entry name" value="Swi3"/>
    <property type="match status" value="1"/>
</dbReference>
<dbReference type="GO" id="GO:0031297">
    <property type="term" value="P:replication fork processing"/>
    <property type="evidence" value="ECO:0007669"/>
    <property type="project" value="UniProtKB-UniRule"/>
</dbReference>
<name>A0A9W7X5S0_TRIRA</name>
<feature type="compositionally biased region" description="Basic and acidic residues" evidence="8">
    <location>
        <begin position="8"/>
        <end position="23"/>
    </location>
</feature>
<dbReference type="GO" id="GO:0031298">
    <property type="term" value="C:replication fork protection complex"/>
    <property type="evidence" value="ECO:0007669"/>
    <property type="project" value="TreeGrafter"/>
</dbReference>
<accession>A0A9W7X5S0</accession>
<keyword evidence="5 7" id="KW-0539">Nucleus</keyword>
<evidence type="ECO:0000256" key="4">
    <source>
        <dbReference type="ARBA" id="ARBA00022763"/>
    </source>
</evidence>
<feature type="region of interest" description="Disordered" evidence="8">
    <location>
        <begin position="223"/>
        <end position="292"/>
    </location>
</feature>
<evidence type="ECO:0000259" key="9">
    <source>
        <dbReference type="Pfam" id="PF07962"/>
    </source>
</evidence>
<protein>
    <recommendedName>
        <fullName evidence="3 7">TIMELESS-interacting protein</fullName>
    </recommendedName>
</protein>
<dbReference type="GO" id="GO:0043111">
    <property type="term" value="P:replication fork arrest"/>
    <property type="evidence" value="ECO:0007669"/>
    <property type="project" value="TreeGrafter"/>
</dbReference>
<evidence type="ECO:0000256" key="2">
    <source>
        <dbReference type="ARBA" id="ARBA00006075"/>
    </source>
</evidence>
<keyword evidence="6 7" id="KW-0131">Cell cycle</keyword>
<feature type="compositionally biased region" description="Polar residues" evidence="8">
    <location>
        <begin position="223"/>
        <end position="261"/>
    </location>
</feature>
<organism evidence="10 11">
    <name type="scientific">Triplophysa rosa</name>
    <name type="common">Cave loach</name>
    <dbReference type="NCBI Taxonomy" id="992332"/>
    <lineage>
        <taxon>Eukaryota</taxon>
        <taxon>Metazoa</taxon>
        <taxon>Chordata</taxon>
        <taxon>Craniata</taxon>
        <taxon>Vertebrata</taxon>
        <taxon>Euteleostomi</taxon>
        <taxon>Actinopterygii</taxon>
        <taxon>Neopterygii</taxon>
        <taxon>Teleostei</taxon>
        <taxon>Ostariophysi</taxon>
        <taxon>Cypriniformes</taxon>
        <taxon>Nemacheilidae</taxon>
        <taxon>Triplophysa</taxon>
    </lineage>
</organism>
<feature type="compositionally biased region" description="Basic residues" evidence="8">
    <location>
        <begin position="63"/>
        <end position="72"/>
    </location>
</feature>
<feature type="region of interest" description="Disordered" evidence="8">
    <location>
        <begin position="182"/>
        <end position="202"/>
    </location>
</feature>
<comment type="function">
    <text evidence="7">Plays an important role in the control of DNA replication and the maintenance of replication fork stability.</text>
</comment>
<keyword evidence="4 7" id="KW-0227">DNA damage</keyword>
<dbReference type="GO" id="GO:0003677">
    <property type="term" value="F:DNA binding"/>
    <property type="evidence" value="ECO:0007669"/>
    <property type="project" value="TreeGrafter"/>
</dbReference>
<dbReference type="AlphaFoldDB" id="A0A9W7X5S0"/>
<evidence type="ECO:0000313" key="11">
    <source>
        <dbReference type="Proteomes" id="UP001059041"/>
    </source>
</evidence>
<feature type="domain" description="Chromosome segregation in meiosis protein 3" evidence="9">
    <location>
        <begin position="74"/>
        <end position="154"/>
    </location>
</feature>
<proteinExistence type="inferred from homology"/>
<reference evidence="10" key="1">
    <citation type="submission" date="2021-02" db="EMBL/GenBank/DDBJ databases">
        <title>Comparative genomics reveals that relaxation of natural selection precedes convergent phenotypic evolution of cavefish.</title>
        <authorList>
            <person name="Peng Z."/>
        </authorList>
    </citation>
    <scope>NUCLEOTIDE SEQUENCE</scope>
    <source>
        <tissue evidence="10">Muscle</tissue>
    </source>
</reference>
<evidence type="ECO:0000256" key="7">
    <source>
        <dbReference type="RuleBase" id="RU366049"/>
    </source>
</evidence>
<keyword evidence="11" id="KW-1185">Reference proteome</keyword>